<accession>A0A3D8QVC9</accession>
<evidence type="ECO:0000313" key="2">
    <source>
        <dbReference type="EMBL" id="RDW65722.1"/>
    </source>
</evidence>
<feature type="compositionally biased region" description="Polar residues" evidence="1">
    <location>
        <begin position="1"/>
        <end position="19"/>
    </location>
</feature>
<comment type="caution">
    <text evidence="2">The sequence shown here is derived from an EMBL/GenBank/DDBJ whole genome shotgun (WGS) entry which is preliminary data.</text>
</comment>
<keyword evidence="3" id="KW-1185">Reference proteome</keyword>
<protein>
    <submittedName>
        <fullName evidence="2">Uncharacterized protein</fullName>
    </submittedName>
</protein>
<proteinExistence type="predicted"/>
<dbReference type="Proteomes" id="UP000256690">
    <property type="component" value="Unassembled WGS sequence"/>
</dbReference>
<feature type="region of interest" description="Disordered" evidence="1">
    <location>
        <begin position="1"/>
        <end position="90"/>
    </location>
</feature>
<name>A0A3D8QVC9_9EURO</name>
<dbReference type="RefSeq" id="XP_026599825.1">
    <property type="nucleotide sequence ID" value="XM_026751477.1"/>
</dbReference>
<dbReference type="GeneID" id="38119831"/>
<organism evidence="2 3">
    <name type="scientific">Aspergillus mulundensis</name>
    <dbReference type="NCBI Taxonomy" id="1810919"/>
    <lineage>
        <taxon>Eukaryota</taxon>
        <taxon>Fungi</taxon>
        <taxon>Dikarya</taxon>
        <taxon>Ascomycota</taxon>
        <taxon>Pezizomycotina</taxon>
        <taxon>Eurotiomycetes</taxon>
        <taxon>Eurotiomycetidae</taxon>
        <taxon>Eurotiales</taxon>
        <taxon>Aspergillaceae</taxon>
        <taxon>Aspergillus</taxon>
        <taxon>Aspergillus subgen. Nidulantes</taxon>
    </lineage>
</organism>
<dbReference type="EMBL" id="PVWQ01000013">
    <property type="protein sequence ID" value="RDW65722.1"/>
    <property type="molecule type" value="Genomic_DNA"/>
</dbReference>
<evidence type="ECO:0000313" key="3">
    <source>
        <dbReference type="Proteomes" id="UP000256690"/>
    </source>
</evidence>
<feature type="compositionally biased region" description="Polar residues" evidence="1">
    <location>
        <begin position="37"/>
        <end position="49"/>
    </location>
</feature>
<dbReference type="AlphaFoldDB" id="A0A3D8QVC9"/>
<gene>
    <name evidence="2" type="ORF">DSM5745_09461</name>
</gene>
<evidence type="ECO:0000256" key="1">
    <source>
        <dbReference type="SAM" id="MobiDB-lite"/>
    </source>
</evidence>
<reference evidence="2 3" key="1">
    <citation type="journal article" date="2018" name="IMA Fungus">
        <title>IMA Genome-F 9: Draft genome sequence of Annulohypoxylon stygium, Aspergillus mulundensis, Berkeleyomyces basicola (syn. Thielaviopsis basicola), Ceratocystis smalleyi, two Cercospora beticola strains, Coleophoma cylindrospora, Fusarium fracticaudum, Phialophora cf. hyalina, and Morchella septimelata.</title>
        <authorList>
            <person name="Wingfield B.D."/>
            <person name="Bills G.F."/>
            <person name="Dong Y."/>
            <person name="Huang W."/>
            <person name="Nel W.J."/>
            <person name="Swalarsk-Parry B.S."/>
            <person name="Vaghefi N."/>
            <person name="Wilken P.M."/>
            <person name="An Z."/>
            <person name="de Beer Z.W."/>
            <person name="De Vos L."/>
            <person name="Chen L."/>
            <person name="Duong T.A."/>
            <person name="Gao Y."/>
            <person name="Hammerbacher A."/>
            <person name="Kikkert J.R."/>
            <person name="Li Y."/>
            <person name="Li H."/>
            <person name="Li K."/>
            <person name="Li Q."/>
            <person name="Liu X."/>
            <person name="Ma X."/>
            <person name="Naidoo K."/>
            <person name="Pethybridge S.J."/>
            <person name="Sun J."/>
            <person name="Steenkamp E.T."/>
            <person name="van der Nest M.A."/>
            <person name="van Wyk S."/>
            <person name="Wingfield M.J."/>
            <person name="Xiong C."/>
            <person name="Yue Q."/>
            <person name="Zhang X."/>
        </authorList>
    </citation>
    <scope>NUCLEOTIDE SEQUENCE [LARGE SCALE GENOMIC DNA]</scope>
    <source>
        <strain evidence="2 3">DSM 5745</strain>
    </source>
</reference>
<sequence length="90" mass="9638">MSENNPVPSQTLHPQQGQQPAFGAYNLSEPEGEDAPSSGQQDQLPQLSGQEADVPMAHGARSERSYSGVGLSGEFEEEDFGDSQWQAGDM</sequence>